<dbReference type="EMBL" id="JBAWSX010000013">
    <property type="protein sequence ID" value="MEI4803344.1"/>
    <property type="molecule type" value="Genomic_DNA"/>
</dbReference>
<dbReference type="InterPro" id="IPR018456">
    <property type="entry name" value="PTR2_symporter_CS"/>
</dbReference>
<evidence type="ECO:0000313" key="11">
    <source>
        <dbReference type="EMBL" id="MEI4803344.1"/>
    </source>
</evidence>
<feature type="transmembrane region" description="Helical" evidence="9">
    <location>
        <begin position="298"/>
        <end position="319"/>
    </location>
</feature>
<feature type="transmembrane region" description="Helical" evidence="9">
    <location>
        <begin position="403"/>
        <end position="427"/>
    </location>
</feature>
<dbReference type="Pfam" id="PF00854">
    <property type="entry name" value="PTR2"/>
    <property type="match status" value="2"/>
</dbReference>
<keyword evidence="6 9" id="KW-1133">Transmembrane helix</keyword>
<dbReference type="NCBIfam" id="TIGR00924">
    <property type="entry name" value="yjdL_sub1_fam"/>
    <property type="match status" value="2"/>
</dbReference>
<evidence type="ECO:0000256" key="4">
    <source>
        <dbReference type="ARBA" id="ARBA00022475"/>
    </source>
</evidence>
<dbReference type="CDD" id="cd17346">
    <property type="entry name" value="MFS_DtpA_like"/>
    <property type="match status" value="1"/>
</dbReference>
<feature type="transmembrane region" description="Helical" evidence="9">
    <location>
        <begin position="369"/>
        <end position="391"/>
    </location>
</feature>
<feature type="transmembrane region" description="Helical" evidence="9">
    <location>
        <begin position="65"/>
        <end position="86"/>
    </location>
</feature>
<dbReference type="PANTHER" id="PTHR23517">
    <property type="entry name" value="RESISTANCE PROTEIN MDTM, PUTATIVE-RELATED-RELATED"/>
    <property type="match status" value="1"/>
</dbReference>
<evidence type="ECO:0000256" key="3">
    <source>
        <dbReference type="ARBA" id="ARBA00022448"/>
    </source>
</evidence>
<keyword evidence="12" id="KW-1185">Reference proteome</keyword>
<comment type="subcellular location">
    <subcellularLocation>
        <location evidence="1">Cell membrane</location>
        <topology evidence="1">Multi-pass membrane protein</topology>
    </subcellularLocation>
    <subcellularLocation>
        <location evidence="8">Membrane</location>
        <topology evidence="8">Multi-pass membrane protein</topology>
    </subcellularLocation>
</comment>
<evidence type="ECO:0000313" key="12">
    <source>
        <dbReference type="Proteomes" id="UP001372526"/>
    </source>
</evidence>
<dbReference type="SUPFAM" id="SSF103473">
    <property type="entry name" value="MFS general substrate transporter"/>
    <property type="match status" value="1"/>
</dbReference>
<gene>
    <name evidence="11" type="ORF">WAZ07_19135</name>
</gene>
<feature type="transmembrane region" description="Helical" evidence="9">
    <location>
        <begin position="198"/>
        <end position="216"/>
    </location>
</feature>
<feature type="transmembrane region" description="Helical" evidence="9">
    <location>
        <begin position="38"/>
        <end position="59"/>
    </location>
</feature>
<dbReference type="PANTHER" id="PTHR23517:SF15">
    <property type="entry name" value="PROTON-DEPENDENT OLIGOPEPTIDE FAMILY TRANSPORT PROTEIN"/>
    <property type="match status" value="1"/>
</dbReference>
<dbReference type="Proteomes" id="UP001372526">
    <property type="component" value="Unassembled WGS sequence"/>
</dbReference>
<protein>
    <submittedName>
        <fullName evidence="11">Peptide MFS transporter</fullName>
    </submittedName>
</protein>
<feature type="domain" description="Major facilitator superfamily (MFS) profile" evidence="10">
    <location>
        <begin position="25"/>
        <end position="459"/>
    </location>
</feature>
<dbReference type="PROSITE" id="PS50850">
    <property type="entry name" value="MFS"/>
    <property type="match status" value="1"/>
</dbReference>
<evidence type="ECO:0000256" key="6">
    <source>
        <dbReference type="ARBA" id="ARBA00022989"/>
    </source>
</evidence>
<feature type="transmembrane region" description="Helical" evidence="9">
    <location>
        <begin position="253"/>
        <end position="270"/>
    </location>
</feature>
<dbReference type="InterPro" id="IPR020846">
    <property type="entry name" value="MFS_dom"/>
</dbReference>
<evidence type="ECO:0000256" key="2">
    <source>
        <dbReference type="ARBA" id="ARBA00005982"/>
    </source>
</evidence>
<dbReference type="RefSeq" id="WP_336473701.1">
    <property type="nucleotide sequence ID" value="NZ_JBAWSX010000013.1"/>
</dbReference>
<sequence length="463" mass="50699">MDAALKLDKAEEQQSPKKHPPGLYLLFFTEMWERFSYYGMRSLLVLYLTTAVISGGLGFDKAAAVQLYGTFTMLVYFTPIIGGWLTDHFITKRHAITIGGIIMAIGNFVLFSMNTSTGLYLGLGLLIIGNGFFKPNISTLVGSLYGEHDKRRDSAFTIFYMGINLGALIAPLLCGFLAEDFFTSTVNGVMVKGYKYGFLVACIGMIIGQVLFNLLAKRYLGDIGTTVVGKKSKDSNAKVIEKKPLTKQEKNRTWAIIILTCFVVFFWAGFEQAGSSLTLYTDKFVDRTIFGWEMPTSWFQSVNPLFIVLLAPVVSALWVKLSKTKNGDLKIPTKMALGMILLGIGYLVLTLAVLKTGSDEAHIAAKANLLFIVITYVFHTIGELFLSPIGLSMVSAIAPVKLASLLMGVWMAGTGCANKLAGILAAYTQSLGYLEVFSSIGIIVIVLGLILLMFSKKIAHMME</sequence>
<keyword evidence="3 8" id="KW-0813">Transport</keyword>
<feature type="transmembrane region" description="Helical" evidence="9">
    <location>
        <begin position="158"/>
        <end position="178"/>
    </location>
</feature>
<dbReference type="InterPro" id="IPR036259">
    <property type="entry name" value="MFS_trans_sf"/>
</dbReference>
<organism evidence="11 12">
    <name type="scientific">Bacillus bruguierae</name>
    <dbReference type="NCBI Taxonomy" id="3127667"/>
    <lineage>
        <taxon>Bacteria</taxon>
        <taxon>Bacillati</taxon>
        <taxon>Bacillota</taxon>
        <taxon>Bacilli</taxon>
        <taxon>Bacillales</taxon>
        <taxon>Bacillaceae</taxon>
        <taxon>Bacillus</taxon>
    </lineage>
</organism>
<feature type="transmembrane region" description="Helical" evidence="9">
    <location>
        <begin position="119"/>
        <end position="137"/>
    </location>
</feature>
<evidence type="ECO:0000256" key="5">
    <source>
        <dbReference type="ARBA" id="ARBA00022692"/>
    </source>
</evidence>
<accession>A0ABU8FN68</accession>
<dbReference type="InterPro" id="IPR005279">
    <property type="entry name" value="Dipep/tripep_permease"/>
</dbReference>
<evidence type="ECO:0000256" key="9">
    <source>
        <dbReference type="SAM" id="Phobius"/>
    </source>
</evidence>
<dbReference type="PROSITE" id="PS01023">
    <property type="entry name" value="PTR2_2"/>
    <property type="match status" value="1"/>
</dbReference>
<proteinExistence type="inferred from homology"/>
<dbReference type="InterPro" id="IPR050171">
    <property type="entry name" value="MFS_Transporters"/>
</dbReference>
<keyword evidence="4" id="KW-1003">Cell membrane</keyword>
<reference evidence="11 12" key="1">
    <citation type="submission" date="2024-01" db="EMBL/GenBank/DDBJ databases">
        <title>Seven novel Bacillus-like species.</title>
        <authorList>
            <person name="Liu G."/>
        </authorList>
    </citation>
    <scope>NUCLEOTIDE SEQUENCE [LARGE SCALE GENOMIC DNA]</scope>
    <source>
        <strain evidence="11 12">FJAT-51639</strain>
    </source>
</reference>
<feature type="transmembrane region" description="Helical" evidence="9">
    <location>
        <begin position="433"/>
        <end position="454"/>
    </location>
</feature>
<keyword evidence="7 9" id="KW-0472">Membrane</keyword>
<dbReference type="Gene3D" id="1.20.1250.20">
    <property type="entry name" value="MFS general substrate transporter like domains"/>
    <property type="match status" value="2"/>
</dbReference>
<comment type="similarity">
    <text evidence="2 8">Belongs to the major facilitator superfamily. Proton-dependent oligopeptide transporter (POT/PTR) (TC 2.A.17) family.</text>
</comment>
<evidence type="ECO:0000256" key="7">
    <source>
        <dbReference type="ARBA" id="ARBA00023136"/>
    </source>
</evidence>
<feature type="transmembrane region" description="Helical" evidence="9">
    <location>
        <begin position="95"/>
        <end position="113"/>
    </location>
</feature>
<evidence type="ECO:0000256" key="8">
    <source>
        <dbReference type="RuleBase" id="RU003755"/>
    </source>
</evidence>
<name>A0ABU8FN68_9BACI</name>
<keyword evidence="5 8" id="KW-0812">Transmembrane</keyword>
<evidence type="ECO:0000259" key="10">
    <source>
        <dbReference type="PROSITE" id="PS50850"/>
    </source>
</evidence>
<feature type="transmembrane region" description="Helical" evidence="9">
    <location>
        <begin position="331"/>
        <end position="349"/>
    </location>
</feature>
<evidence type="ECO:0000256" key="1">
    <source>
        <dbReference type="ARBA" id="ARBA00004651"/>
    </source>
</evidence>
<dbReference type="InterPro" id="IPR000109">
    <property type="entry name" value="POT_fam"/>
</dbReference>
<comment type="caution">
    <text evidence="11">The sequence shown here is derived from an EMBL/GenBank/DDBJ whole genome shotgun (WGS) entry which is preliminary data.</text>
</comment>